<dbReference type="InterPro" id="IPR001451">
    <property type="entry name" value="Hexapep"/>
</dbReference>
<dbReference type="Proteomes" id="UP000319949">
    <property type="component" value="Unassembled WGS sequence"/>
</dbReference>
<evidence type="ECO:0000313" key="5">
    <source>
        <dbReference type="EMBL" id="TWA94313.1"/>
    </source>
</evidence>
<dbReference type="GO" id="GO:0005737">
    <property type="term" value="C:cytoplasm"/>
    <property type="evidence" value="ECO:0007669"/>
    <property type="project" value="InterPro"/>
</dbReference>
<dbReference type="InterPro" id="IPR011004">
    <property type="entry name" value="Trimer_LpxA-like_sf"/>
</dbReference>
<protein>
    <recommendedName>
        <fullName evidence="4">Serine acetyltransferase</fullName>
        <ecNumber evidence="4">2.3.1.30</ecNumber>
    </recommendedName>
</protein>
<dbReference type="EC" id="2.3.1.30" evidence="4"/>
<evidence type="ECO:0000313" key="6">
    <source>
        <dbReference type="Proteomes" id="UP000319949"/>
    </source>
</evidence>
<dbReference type="InterPro" id="IPR005881">
    <property type="entry name" value="Ser_O-AcTrfase"/>
</dbReference>
<dbReference type="Pfam" id="PF00132">
    <property type="entry name" value="Hexapep"/>
    <property type="match status" value="1"/>
</dbReference>
<keyword evidence="6" id="KW-1185">Reference proteome</keyword>
<dbReference type="GO" id="GO:0009001">
    <property type="term" value="F:serine O-acetyltransferase activity"/>
    <property type="evidence" value="ECO:0007669"/>
    <property type="project" value="UniProtKB-EC"/>
</dbReference>
<sequence length="188" mass="19689">MSMWRQDLKRNAARNGLKGALIAYVTSPGFALMSRARLASWLNARGKVGRLLSRLVWRSTVRNYGCYIAPTARLGAGLCLPHPVGVVIGEGSVIGTDVTIYQGVTLGRASHEVDAYPSIGDGAVIYAGATLLGPIRIGRNAVVAAHSVVLSDVPDFATVVGAPARIVRTSRPDDALPAADVGRAASSR</sequence>
<evidence type="ECO:0000256" key="3">
    <source>
        <dbReference type="ARBA" id="ARBA00023315"/>
    </source>
</evidence>
<evidence type="ECO:0000256" key="2">
    <source>
        <dbReference type="ARBA" id="ARBA00022679"/>
    </source>
</evidence>
<keyword evidence="2 4" id="KW-0808">Transferase</keyword>
<dbReference type="InterPro" id="IPR045304">
    <property type="entry name" value="LbH_SAT"/>
</dbReference>
<organism evidence="5 6">
    <name type="scientific">Bradyrhizobium stylosanthis</name>
    <dbReference type="NCBI Taxonomy" id="1803665"/>
    <lineage>
        <taxon>Bacteria</taxon>
        <taxon>Pseudomonadati</taxon>
        <taxon>Pseudomonadota</taxon>
        <taxon>Alphaproteobacteria</taxon>
        <taxon>Hyphomicrobiales</taxon>
        <taxon>Nitrobacteraceae</taxon>
        <taxon>Bradyrhizobium</taxon>
    </lineage>
</organism>
<proteinExistence type="inferred from homology"/>
<dbReference type="Gene3D" id="2.160.10.10">
    <property type="entry name" value="Hexapeptide repeat proteins"/>
    <property type="match status" value="1"/>
</dbReference>
<keyword evidence="3 4" id="KW-0012">Acyltransferase</keyword>
<comment type="catalytic activity">
    <reaction evidence="4">
        <text>L-serine + acetyl-CoA = O-acetyl-L-serine + CoA</text>
        <dbReference type="Rhea" id="RHEA:24560"/>
        <dbReference type="ChEBI" id="CHEBI:33384"/>
        <dbReference type="ChEBI" id="CHEBI:57287"/>
        <dbReference type="ChEBI" id="CHEBI:57288"/>
        <dbReference type="ChEBI" id="CHEBI:58340"/>
        <dbReference type="EC" id="2.3.1.30"/>
    </reaction>
</comment>
<dbReference type="EMBL" id="VITK01000008">
    <property type="protein sequence ID" value="TWA94313.1"/>
    <property type="molecule type" value="Genomic_DNA"/>
</dbReference>
<dbReference type="STRING" id="1803665.GCA_001641335_06382"/>
<gene>
    <name evidence="5" type="ORF">FBZ96_10845</name>
</gene>
<dbReference type="SUPFAM" id="SSF51161">
    <property type="entry name" value="Trimeric LpxA-like enzymes"/>
    <property type="match status" value="1"/>
</dbReference>
<comment type="caution">
    <text evidence="5">The sequence shown here is derived from an EMBL/GenBank/DDBJ whole genome shotgun (WGS) entry which is preliminary data.</text>
</comment>
<dbReference type="RefSeq" id="WP_145667628.1">
    <property type="nucleotide sequence ID" value="NZ_VITK01000008.1"/>
</dbReference>
<comment type="similarity">
    <text evidence="1 4">Belongs to the transferase hexapeptide repeat family.</text>
</comment>
<accession>A0A560DAY1</accession>
<evidence type="ECO:0000256" key="1">
    <source>
        <dbReference type="ARBA" id="ARBA00007274"/>
    </source>
</evidence>
<dbReference type="OrthoDB" id="9815592at2"/>
<evidence type="ECO:0000256" key="4">
    <source>
        <dbReference type="PIRNR" id="PIRNR000441"/>
    </source>
</evidence>
<dbReference type="GO" id="GO:0006535">
    <property type="term" value="P:cysteine biosynthetic process from serine"/>
    <property type="evidence" value="ECO:0007669"/>
    <property type="project" value="InterPro"/>
</dbReference>
<dbReference type="AlphaFoldDB" id="A0A560DAY1"/>
<dbReference type="PIRSF" id="PIRSF000441">
    <property type="entry name" value="CysE"/>
    <property type="match status" value="1"/>
</dbReference>
<dbReference type="CDD" id="cd03354">
    <property type="entry name" value="LbH_SAT"/>
    <property type="match status" value="1"/>
</dbReference>
<reference evidence="5 6" key="1">
    <citation type="submission" date="2019-06" db="EMBL/GenBank/DDBJ databases">
        <title>Genomic Encyclopedia of Type Strains, Phase IV (KMG-V): Genome sequencing to study the core and pangenomes of soil and plant-associated prokaryotes.</title>
        <authorList>
            <person name="Whitman W."/>
        </authorList>
    </citation>
    <scope>NUCLEOTIDE SEQUENCE [LARGE SCALE GENOMIC DNA]</scope>
    <source>
        <strain evidence="5 6">BR 510</strain>
    </source>
</reference>
<dbReference type="PANTHER" id="PTHR42811">
    <property type="entry name" value="SERINE ACETYLTRANSFERASE"/>
    <property type="match status" value="1"/>
</dbReference>
<name>A0A560DAY1_9BRAD</name>